<name>A0A2A6B5G5_PRIPA</name>
<gene>
    <name evidence="1" type="primary">WBGene00282155</name>
</gene>
<reference evidence="1" key="2">
    <citation type="submission" date="2022-06" db="UniProtKB">
        <authorList>
            <consortium name="EnsemblMetazoa"/>
        </authorList>
    </citation>
    <scope>IDENTIFICATION</scope>
    <source>
        <strain evidence="1">PS312</strain>
    </source>
</reference>
<proteinExistence type="predicted"/>
<evidence type="ECO:0000313" key="1">
    <source>
        <dbReference type="EnsemblMetazoa" id="PPA43786.1"/>
    </source>
</evidence>
<dbReference type="Proteomes" id="UP000005239">
    <property type="component" value="Unassembled WGS sequence"/>
</dbReference>
<dbReference type="AlphaFoldDB" id="A0A2A6B5G5"/>
<keyword evidence="2" id="KW-1185">Reference proteome</keyword>
<sequence length="74" mass="8246">MLGGRTPLSIFSFVSSDVSGAQKDCSSTVALLASFSWAPVTLVLREQYEAHMEAEKERPPVIIFRVRYNRVSVL</sequence>
<dbReference type="EnsemblMetazoa" id="PPA43786.1">
    <property type="protein sequence ID" value="PPA43786.1"/>
    <property type="gene ID" value="WBGene00282155"/>
</dbReference>
<reference evidence="2" key="1">
    <citation type="journal article" date="2008" name="Nat. Genet.">
        <title>The Pristionchus pacificus genome provides a unique perspective on nematode lifestyle and parasitism.</title>
        <authorList>
            <person name="Dieterich C."/>
            <person name="Clifton S.W."/>
            <person name="Schuster L.N."/>
            <person name="Chinwalla A."/>
            <person name="Delehaunty K."/>
            <person name="Dinkelacker I."/>
            <person name="Fulton L."/>
            <person name="Fulton R."/>
            <person name="Godfrey J."/>
            <person name="Minx P."/>
            <person name="Mitreva M."/>
            <person name="Roeseler W."/>
            <person name="Tian H."/>
            <person name="Witte H."/>
            <person name="Yang S.P."/>
            <person name="Wilson R.K."/>
            <person name="Sommer R.J."/>
        </authorList>
    </citation>
    <scope>NUCLEOTIDE SEQUENCE [LARGE SCALE GENOMIC DNA]</scope>
    <source>
        <strain evidence="2">PS312</strain>
    </source>
</reference>
<accession>A0A8R1YYS5</accession>
<protein>
    <submittedName>
        <fullName evidence="1">Uncharacterized protein</fullName>
    </submittedName>
</protein>
<organism evidence="1 2">
    <name type="scientific">Pristionchus pacificus</name>
    <name type="common">Parasitic nematode worm</name>
    <dbReference type="NCBI Taxonomy" id="54126"/>
    <lineage>
        <taxon>Eukaryota</taxon>
        <taxon>Metazoa</taxon>
        <taxon>Ecdysozoa</taxon>
        <taxon>Nematoda</taxon>
        <taxon>Chromadorea</taxon>
        <taxon>Rhabditida</taxon>
        <taxon>Rhabditina</taxon>
        <taxon>Diplogasteromorpha</taxon>
        <taxon>Diplogasteroidea</taxon>
        <taxon>Neodiplogasteridae</taxon>
        <taxon>Pristionchus</taxon>
    </lineage>
</organism>
<evidence type="ECO:0000313" key="2">
    <source>
        <dbReference type="Proteomes" id="UP000005239"/>
    </source>
</evidence>
<accession>A0A2A6B5G5</accession>